<sequence length="221" mass="25395">MTSEAFYKKSFQIQCDYPTSKIEKDKLMIFNSPEQWVGGFPWIVSLQYKFAGRKGAVPFLNVFIKAAKGDNTDWGCIASTQVRLQSQQPDVRDITWTIQKEYKHSVNSWGSQKFCEWSKLPSYVKDGKLNLDVCLVVLKETCKGGTLPPAAIEDLLKTKTTEIEELKEALQKATAKLEEKDREIHSLKTQLEKEKARFRNEKIRKRETEAANKVAQENLEN</sequence>
<feature type="region of interest" description="Disordered" evidence="1">
    <location>
        <begin position="199"/>
        <end position="221"/>
    </location>
</feature>
<evidence type="ECO:0000313" key="3">
    <source>
        <dbReference type="Proteomes" id="UP000887540"/>
    </source>
</evidence>
<dbReference type="SUPFAM" id="SSF49599">
    <property type="entry name" value="TRAF domain-like"/>
    <property type="match status" value="1"/>
</dbReference>
<dbReference type="Gene3D" id="2.60.210.10">
    <property type="entry name" value="Apoptosis, Tumor Necrosis Factor Receptor Associated Protein 2, Chain A"/>
    <property type="match status" value="1"/>
</dbReference>
<protein>
    <submittedName>
        <fullName evidence="4">MATH domain-containing protein</fullName>
    </submittedName>
</protein>
<reference evidence="4" key="1">
    <citation type="submission" date="2022-11" db="UniProtKB">
        <authorList>
            <consortium name="WormBaseParasite"/>
        </authorList>
    </citation>
    <scope>IDENTIFICATION</scope>
</reference>
<keyword evidence="3" id="KW-1185">Reference proteome</keyword>
<dbReference type="WBParaSite" id="ACRNAN_scaffold195.g18485.t1">
    <property type="protein sequence ID" value="ACRNAN_scaffold195.g18485.t1"/>
    <property type="gene ID" value="ACRNAN_scaffold195.g18485"/>
</dbReference>
<dbReference type="InterPro" id="IPR008974">
    <property type="entry name" value="TRAF-like"/>
</dbReference>
<dbReference type="Proteomes" id="UP000887540">
    <property type="component" value="Unplaced"/>
</dbReference>
<dbReference type="Pfam" id="PF22486">
    <property type="entry name" value="MATH_2"/>
    <property type="match status" value="1"/>
</dbReference>
<proteinExistence type="predicted"/>
<accession>A0A914D5W5</accession>
<name>A0A914D5W5_9BILA</name>
<evidence type="ECO:0000313" key="4">
    <source>
        <dbReference type="WBParaSite" id="ACRNAN_scaffold195.g18485.t1"/>
    </source>
</evidence>
<dbReference type="InterPro" id="IPR002083">
    <property type="entry name" value="MATH/TRAF_dom"/>
</dbReference>
<evidence type="ECO:0000259" key="2">
    <source>
        <dbReference type="Pfam" id="PF22486"/>
    </source>
</evidence>
<organism evidence="3 4">
    <name type="scientific">Acrobeloides nanus</name>
    <dbReference type="NCBI Taxonomy" id="290746"/>
    <lineage>
        <taxon>Eukaryota</taxon>
        <taxon>Metazoa</taxon>
        <taxon>Ecdysozoa</taxon>
        <taxon>Nematoda</taxon>
        <taxon>Chromadorea</taxon>
        <taxon>Rhabditida</taxon>
        <taxon>Tylenchina</taxon>
        <taxon>Cephalobomorpha</taxon>
        <taxon>Cephaloboidea</taxon>
        <taxon>Cephalobidae</taxon>
        <taxon>Acrobeloides</taxon>
    </lineage>
</organism>
<dbReference type="AlphaFoldDB" id="A0A914D5W5"/>
<feature type="compositionally biased region" description="Basic and acidic residues" evidence="1">
    <location>
        <begin position="199"/>
        <end position="210"/>
    </location>
</feature>
<dbReference type="CDD" id="cd00121">
    <property type="entry name" value="MATH"/>
    <property type="match status" value="1"/>
</dbReference>
<feature type="domain" description="MATH" evidence="2">
    <location>
        <begin position="28"/>
        <end position="133"/>
    </location>
</feature>
<evidence type="ECO:0000256" key="1">
    <source>
        <dbReference type="SAM" id="MobiDB-lite"/>
    </source>
</evidence>